<dbReference type="NCBIfam" id="NF033532">
    <property type="entry name" value="lone7para_assoc"/>
    <property type="match status" value="1"/>
</dbReference>
<reference evidence="2 5" key="2">
    <citation type="submission" date="2018-10" db="EMBL/GenBank/DDBJ databases">
        <title>Sequencing the genomes of 1000 actinobacteria strains.</title>
        <authorList>
            <person name="Klenk H.-P."/>
        </authorList>
    </citation>
    <scope>NUCLEOTIDE SEQUENCE [LARGE SCALE GENOMIC DNA]</scope>
    <source>
        <strain evidence="2 5">DSM 45119</strain>
    </source>
</reference>
<evidence type="ECO:0000313" key="5">
    <source>
        <dbReference type="Proteomes" id="UP000270697"/>
    </source>
</evidence>
<evidence type="ECO:0000259" key="1">
    <source>
        <dbReference type="Pfam" id="PF07179"/>
    </source>
</evidence>
<gene>
    <name evidence="2" type="ORF">ATL45_3156</name>
    <name evidence="3" type="ORF">SAMN05421805_10118</name>
</gene>
<protein>
    <submittedName>
        <fullName evidence="3">SseB protein N-terminal domain-containing protein</fullName>
    </submittedName>
    <submittedName>
        <fullName evidence="2">Type III secretion system (T3SS) SseB-like protein</fullName>
    </submittedName>
</protein>
<organism evidence="3 4">
    <name type="scientific">Saccharopolyspora antimicrobica</name>
    <dbReference type="NCBI Taxonomy" id="455193"/>
    <lineage>
        <taxon>Bacteria</taxon>
        <taxon>Bacillati</taxon>
        <taxon>Actinomycetota</taxon>
        <taxon>Actinomycetes</taxon>
        <taxon>Pseudonocardiales</taxon>
        <taxon>Pseudonocardiaceae</taxon>
        <taxon>Saccharopolyspora</taxon>
    </lineage>
</organism>
<sequence>MASPEITDDMRARARSRPGARLYVTDSEFDARGEVPPWGIRGAFETDPTTGTIGNWVANPNYRPGPKMRGWPDPTNAVERALELAASGYGPGTGIAAALATASAHVVVVTDHAAPDQLPVSTDTNGRRALYAYTSPHRVPPHVTAPRVTIAMRSLAKLLDQPDMHLALNTDSAPGIVLSGRDLLTAMITARRREINEGA</sequence>
<accession>A0A1I4Q9X5</accession>
<dbReference type="RefSeq" id="WP_121505349.1">
    <property type="nucleotide sequence ID" value="NZ_FOUP01000001.1"/>
</dbReference>
<reference evidence="3 4" key="1">
    <citation type="submission" date="2016-10" db="EMBL/GenBank/DDBJ databases">
        <authorList>
            <person name="de Groot N.N."/>
        </authorList>
    </citation>
    <scope>NUCLEOTIDE SEQUENCE [LARGE SCALE GENOMIC DNA]</scope>
    <source>
        <strain evidence="3 4">CPCC 201259</strain>
    </source>
</reference>
<dbReference type="STRING" id="455193.SAMN05421805_10118"/>
<proteinExistence type="predicted"/>
<dbReference type="EMBL" id="FOUP01000001">
    <property type="protein sequence ID" value="SFM36596.1"/>
    <property type="molecule type" value="Genomic_DNA"/>
</dbReference>
<dbReference type="Proteomes" id="UP000199398">
    <property type="component" value="Unassembled WGS sequence"/>
</dbReference>
<dbReference type="Proteomes" id="UP000270697">
    <property type="component" value="Unassembled WGS sequence"/>
</dbReference>
<dbReference type="AlphaFoldDB" id="A0A1I4Q9X5"/>
<evidence type="ECO:0000313" key="2">
    <source>
        <dbReference type="EMBL" id="RKT84828.1"/>
    </source>
</evidence>
<keyword evidence="5" id="KW-1185">Reference proteome</keyword>
<dbReference type="EMBL" id="RBXX01000002">
    <property type="protein sequence ID" value="RKT84828.1"/>
    <property type="molecule type" value="Genomic_DNA"/>
</dbReference>
<dbReference type="InterPro" id="IPR009839">
    <property type="entry name" value="SseB_N"/>
</dbReference>
<dbReference type="Pfam" id="PF07179">
    <property type="entry name" value="SseB"/>
    <property type="match status" value="1"/>
</dbReference>
<dbReference type="InterPro" id="IPR047659">
    <property type="entry name" value="T7SS_assoc"/>
</dbReference>
<evidence type="ECO:0000313" key="3">
    <source>
        <dbReference type="EMBL" id="SFM36596.1"/>
    </source>
</evidence>
<feature type="domain" description="SseB protein N-terminal" evidence="1">
    <location>
        <begin position="79"/>
        <end position="181"/>
    </location>
</feature>
<name>A0A1I4Q9X5_9PSEU</name>
<dbReference type="OrthoDB" id="5164467at2"/>
<evidence type="ECO:0000313" key="4">
    <source>
        <dbReference type="Proteomes" id="UP000199398"/>
    </source>
</evidence>